<evidence type="ECO:0000313" key="5">
    <source>
        <dbReference type="Proteomes" id="UP000633219"/>
    </source>
</evidence>
<dbReference type="InterPro" id="IPR002639">
    <property type="entry name" value="UreF"/>
</dbReference>
<dbReference type="GO" id="GO:0005737">
    <property type="term" value="C:cytoplasm"/>
    <property type="evidence" value="ECO:0007669"/>
    <property type="project" value="UniProtKB-SubCell"/>
</dbReference>
<dbReference type="AlphaFoldDB" id="A0A936YT47"/>
<keyword evidence="5" id="KW-1185">Reference proteome</keyword>
<dbReference type="PANTHER" id="PTHR33620">
    <property type="entry name" value="UREASE ACCESSORY PROTEIN F"/>
    <property type="match status" value="1"/>
</dbReference>
<dbReference type="Proteomes" id="UP000633219">
    <property type="component" value="Unassembled WGS sequence"/>
</dbReference>
<dbReference type="InterPro" id="IPR038277">
    <property type="entry name" value="UreF_sf"/>
</dbReference>
<dbReference type="RefSeq" id="WP_201657289.1">
    <property type="nucleotide sequence ID" value="NZ_JAEQNC010000005.1"/>
</dbReference>
<comment type="subunit">
    <text evidence="3">UreD, UreF and UreG form a complex that acts as a GTP-hydrolysis-dependent molecular chaperone, activating the urease apoprotein by helping to assemble the nickel containing metallocenter of UreC. The UreE protein probably delivers the nickel.</text>
</comment>
<evidence type="ECO:0000256" key="3">
    <source>
        <dbReference type="HAMAP-Rule" id="MF_01385"/>
    </source>
</evidence>
<evidence type="ECO:0000313" key="4">
    <source>
        <dbReference type="EMBL" id="MBL0372481.1"/>
    </source>
</evidence>
<reference evidence="4" key="1">
    <citation type="submission" date="2021-01" db="EMBL/GenBank/DDBJ databases">
        <title>Rhizobium sp. strain KVB221 16S ribosomal RNA gene Genome sequencing and assembly.</title>
        <authorList>
            <person name="Kang M."/>
        </authorList>
    </citation>
    <scope>NUCLEOTIDE SEQUENCE</scope>
    <source>
        <strain evidence="4">KVB221</strain>
    </source>
</reference>
<name>A0A936YT47_9HYPH</name>
<dbReference type="Pfam" id="PF01730">
    <property type="entry name" value="UreF"/>
    <property type="match status" value="1"/>
</dbReference>
<comment type="subcellular location">
    <subcellularLocation>
        <location evidence="3">Cytoplasm</location>
    </subcellularLocation>
</comment>
<keyword evidence="1 3" id="KW-0996">Nickel insertion</keyword>
<dbReference type="GO" id="GO:0016151">
    <property type="term" value="F:nickel cation binding"/>
    <property type="evidence" value="ECO:0007669"/>
    <property type="project" value="UniProtKB-UniRule"/>
</dbReference>
<comment type="caution">
    <text evidence="4">The sequence shown here is derived from an EMBL/GenBank/DDBJ whole genome shotgun (WGS) entry which is preliminary data.</text>
</comment>
<proteinExistence type="inferred from homology"/>
<dbReference type="PANTHER" id="PTHR33620:SF1">
    <property type="entry name" value="UREASE ACCESSORY PROTEIN F"/>
    <property type="match status" value="1"/>
</dbReference>
<keyword evidence="3" id="KW-0963">Cytoplasm</keyword>
<gene>
    <name evidence="3" type="primary">ureF</name>
    <name evidence="4" type="ORF">JJB09_10615</name>
</gene>
<sequence>MVRMTTTITTIDSERSLIRLMTWLSPAFPVGGFAYSGGLESAVHDGMIANGDELARWLQTQATNGVLWNDAVLQAEAWRSHADCPRLQAASELAEALAGSAERHLELMALGEAFVAAASAWPHPVLAFLGGRPPYAIAVGAVAAGHGISLDSTTAAYLHAVLSQAVSAAIRLGVIGQKQGVSILAGLEADIVETARRSTQSTLDDLGAATFIADLAAIRHETQYTRLFRS</sequence>
<accession>A0A936YT47</accession>
<keyword evidence="2 3" id="KW-0143">Chaperone</keyword>
<dbReference type="PIRSF" id="PIRSF009467">
    <property type="entry name" value="Ureas_acces_UreF"/>
    <property type="match status" value="1"/>
</dbReference>
<organism evidence="4 5">
    <name type="scientific">Rhizobium setariae</name>
    <dbReference type="NCBI Taxonomy" id="2801340"/>
    <lineage>
        <taxon>Bacteria</taxon>
        <taxon>Pseudomonadati</taxon>
        <taxon>Pseudomonadota</taxon>
        <taxon>Alphaproteobacteria</taxon>
        <taxon>Hyphomicrobiales</taxon>
        <taxon>Rhizobiaceae</taxon>
        <taxon>Rhizobium/Agrobacterium group</taxon>
        <taxon>Rhizobium</taxon>
    </lineage>
</organism>
<dbReference type="Gene3D" id="1.10.4190.10">
    <property type="entry name" value="Urease accessory protein UreF"/>
    <property type="match status" value="1"/>
</dbReference>
<comment type="similarity">
    <text evidence="3">Belongs to the UreF family.</text>
</comment>
<dbReference type="EMBL" id="JAEQNC010000005">
    <property type="protein sequence ID" value="MBL0372481.1"/>
    <property type="molecule type" value="Genomic_DNA"/>
</dbReference>
<protein>
    <recommendedName>
        <fullName evidence="3">Urease accessory protein UreF</fullName>
    </recommendedName>
</protein>
<evidence type="ECO:0000256" key="2">
    <source>
        <dbReference type="ARBA" id="ARBA00023186"/>
    </source>
</evidence>
<evidence type="ECO:0000256" key="1">
    <source>
        <dbReference type="ARBA" id="ARBA00022988"/>
    </source>
</evidence>
<dbReference type="HAMAP" id="MF_01385">
    <property type="entry name" value="UreF"/>
    <property type="match status" value="1"/>
</dbReference>
<comment type="function">
    <text evidence="3">Required for maturation of urease via the functional incorporation of the urease nickel metallocenter.</text>
</comment>